<dbReference type="AlphaFoldDB" id="A0A1M7UDB3"/>
<evidence type="ECO:0008006" key="3">
    <source>
        <dbReference type="Google" id="ProtNLM"/>
    </source>
</evidence>
<dbReference type="Proteomes" id="UP000184096">
    <property type="component" value="Chromosome I"/>
</dbReference>
<accession>A0A1M7UDB3</accession>
<name>A0A1M7UDB3_9BRAD</name>
<sequence length="54" mass="6310">MPIPEEAIRARAHQLWEQAGRPEGRDDEFWLQAELDLKKDAATNQDEKSKTFLE</sequence>
<evidence type="ECO:0000313" key="1">
    <source>
        <dbReference type="EMBL" id="SHN80915.1"/>
    </source>
</evidence>
<gene>
    <name evidence="1" type="ORF">SAMN05444170_4545</name>
</gene>
<dbReference type="OrthoDB" id="9811127at2"/>
<dbReference type="Pfam" id="PF11154">
    <property type="entry name" value="DUF2934"/>
    <property type="match status" value="1"/>
</dbReference>
<reference evidence="2" key="1">
    <citation type="submission" date="2016-11" db="EMBL/GenBank/DDBJ databases">
        <authorList>
            <person name="Varghese N."/>
            <person name="Submissions S."/>
        </authorList>
    </citation>
    <scope>NUCLEOTIDE SEQUENCE [LARGE SCALE GENOMIC DNA]</scope>
    <source>
        <strain evidence="2">GAS401</strain>
    </source>
</reference>
<evidence type="ECO:0000313" key="2">
    <source>
        <dbReference type="Proteomes" id="UP000184096"/>
    </source>
</evidence>
<keyword evidence="2" id="KW-1185">Reference proteome</keyword>
<dbReference type="InterPro" id="IPR021327">
    <property type="entry name" value="DUF2934"/>
</dbReference>
<dbReference type="RefSeq" id="WP_072821198.1">
    <property type="nucleotide sequence ID" value="NZ_LT670849.1"/>
</dbReference>
<organism evidence="1 2">
    <name type="scientific">Bradyrhizobium erythrophlei</name>
    <dbReference type="NCBI Taxonomy" id="1437360"/>
    <lineage>
        <taxon>Bacteria</taxon>
        <taxon>Pseudomonadati</taxon>
        <taxon>Pseudomonadota</taxon>
        <taxon>Alphaproteobacteria</taxon>
        <taxon>Hyphomicrobiales</taxon>
        <taxon>Nitrobacteraceae</taxon>
        <taxon>Bradyrhizobium</taxon>
    </lineage>
</organism>
<dbReference type="EMBL" id="LT670849">
    <property type="protein sequence ID" value="SHN80915.1"/>
    <property type="molecule type" value="Genomic_DNA"/>
</dbReference>
<protein>
    <recommendedName>
        <fullName evidence="3">DUF2934 domain-containing protein</fullName>
    </recommendedName>
</protein>
<proteinExistence type="predicted"/>